<evidence type="ECO:0000313" key="3">
    <source>
        <dbReference type="Proteomes" id="UP001152795"/>
    </source>
</evidence>
<dbReference type="PANTHER" id="PTHR37984">
    <property type="entry name" value="PROTEIN CBG26694"/>
    <property type="match status" value="1"/>
</dbReference>
<feature type="compositionally biased region" description="Basic residues" evidence="1">
    <location>
        <begin position="292"/>
        <end position="305"/>
    </location>
</feature>
<dbReference type="Proteomes" id="UP001152795">
    <property type="component" value="Unassembled WGS sequence"/>
</dbReference>
<dbReference type="InterPro" id="IPR001584">
    <property type="entry name" value="Integrase_cat-core"/>
</dbReference>
<evidence type="ECO:0000256" key="1">
    <source>
        <dbReference type="SAM" id="MobiDB-lite"/>
    </source>
</evidence>
<dbReference type="Gene3D" id="3.10.10.10">
    <property type="entry name" value="HIV Type 1 Reverse Transcriptase, subunit A, domain 1"/>
    <property type="match status" value="1"/>
</dbReference>
<dbReference type="InterPro" id="IPR000477">
    <property type="entry name" value="RT_dom"/>
</dbReference>
<name>A0A7D9DX60_PARCT</name>
<dbReference type="PROSITE" id="PS50158">
    <property type="entry name" value="ZF_CCHC"/>
    <property type="match status" value="1"/>
</dbReference>
<dbReference type="Pfam" id="PF17921">
    <property type="entry name" value="Integrase_H2C2"/>
    <property type="match status" value="1"/>
</dbReference>
<dbReference type="InterPro" id="IPR036397">
    <property type="entry name" value="RNaseH_sf"/>
</dbReference>
<dbReference type="Gene3D" id="3.30.70.270">
    <property type="match status" value="2"/>
</dbReference>
<dbReference type="InterPro" id="IPR041588">
    <property type="entry name" value="Integrase_H2C2"/>
</dbReference>
<proteinExistence type="predicted"/>
<dbReference type="CDD" id="cd09274">
    <property type="entry name" value="RNase_HI_RT_Ty3"/>
    <property type="match status" value="1"/>
</dbReference>
<feature type="region of interest" description="Disordered" evidence="1">
    <location>
        <begin position="283"/>
        <end position="318"/>
    </location>
</feature>
<protein>
    <submittedName>
        <fullName evidence="2">Uncharacterized protein K02A2.6-like</fullName>
    </submittedName>
</protein>
<organism evidence="2 3">
    <name type="scientific">Paramuricea clavata</name>
    <name type="common">Red gorgonian</name>
    <name type="synonym">Violescent sea-whip</name>
    <dbReference type="NCBI Taxonomy" id="317549"/>
    <lineage>
        <taxon>Eukaryota</taxon>
        <taxon>Metazoa</taxon>
        <taxon>Cnidaria</taxon>
        <taxon>Anthozoa</taxon>
        <taxon>Octocorallia</taxon>
        <taxon>Malacalcyonacea</taxon>
        <taxon>Plexauridae</taxon>
        <taxon>Paramuricea</taxon>
    </lineage>
</organism>
<dbReference type="InterPro" id="IPR012337">
    <property type="entry name" value="RNaseH-like_sf"/>
</dbReference>
<dbReference type="CDD" id="cd01647">
    <property type="entry name" value="RT_LTR"/>
    <property type="match status" value="1"/>
</dbReference>
<dbReference type="FunFam" id="3.30.420.10:FF:000063">
    <property type="entry name" value="Retrovirus-related Pol polyprotein from transposon 297-like Protein"/>
    <property type="match status" value="1"/>
</dbReference>
<feature type="region of interest" description="Disordered" evidence="1">
    <location>
        <begin position="1"/>
        <end position="44"/>
    </location>
</feature>
<dbReference type="GO" id="GO:0015074">
    <property type="term" value="P:DNA integration"/>
    <property type="evidence" value="ECO:0007669"/>
    <property type="project" value="InterPro"/>
</dbReference>
<dbReference type="Pfam" id="PF17919">
    <property type="entry name" value="RT_RNaseH_2"/>
    <property type="match status" value="1"/>
</dbReference>
<dbReference type="PROSITE" id="PS50878">
    <property type="entry name" value="RT_POL"/>
    <property type="match status" value="1"/>
</dbReference>
<dbReference type="FunFam" id="3.10.10.10:FF:000003">
    <property type="entry name" value="Retrovirus-related Pol polyprotein from transposon 297-like Protein"/>
    <property type="match status" value="1"/>
</dbReference>
<dbReference type="InterPro" id="IPR001878">
    <property type="entry name" value="Znf_CCHC"/>
</dbReference>
<feature type="compositionally biased region" description="Polar residues" evidence="1">
    <location>
        <begin position="1466"/>
        <end position="1479"/>
    </location>
</feature>
<dbReference type="Pfam" id="PF00665">
    <property type="entry name" value="rve"/>
    <property type="match status" value="1"/>
</dbReference>
<keyword evidence="3" id="KW-1185">Reference proteome</keyword>
<feature type="compositionally biased region" description="Acidic residues" evidence="1">
    <location>
        <begin position="1326"/>
        <end position="1339"/>
    </location>
</feature>
<feature type="compositionally biased region" description="Polar residues" evidence="1">
    <location>
        <begin position="1487"/>
        <end position="1500"/>
    </location>
</feature>
<accession>A0A7D9DX60</accession>
<dbReference type="InterPro" id="IPR021109">
    <property type="entry name" value="Peptidase_aspartic_dom_sf"/>
</dbReference>
<dbReference type="Pfam" id="PF00078">
    <property type="entry name" value="RVT_1"/>
    <property type="match status" value="1"/>
</dbReference>
<dbReference type="InterPro" id="IPR043502">
    <property type="entry name" value="DNA/RNA_pol_sf"/>
</dbReference>
<dbReference type="PANTHER" id="PTHR37984:SF11">
    <property type="entry name" value="INTEGRASE CATALYTIC DOMAIN-CONTAINING PROTEIN"/>
    <property type="match status" value="1"/>
</dbReference>
<sequence>MSDKQQDIQPEILAMDKPDLPVEQEPRKDETTTEGLEETESTASKKFTNTVMATGRINVAPMAPFDPMSDPNSLSQRWKTWKRRFETYLVALNVTEKKQKRALLLYQAGQETQDIFDTLVDIGEDDDYDSAIAALDTKLAATCDFENIDKEVKSAIIQNCLSKRLRRYALLDSEVTLAKILAKGRAFELSESQATGIENAFESKQISDEVVEAVHPTTKHNNHRDKQHTSFHSQDFYTSSECRNCGGPWPHNNNICPAKGKSCLNCGKSNHFAKVCRSARKARVGQQENRRPSKKYHKNKVHKIYGKPSSSESSSEDEFIFTLKPTGRDKTTPQVQISVNTTPINMVIDTGASIDIIDELAFNTLQKQRPIALQRSKTRIFAYGATNQLPVMGQFRATLECLTGATTTQVHVIKGNFGCLLSYQTASALGLIMLNVNNVKPEHEQLMKEYAHLFNGIGTLKNFEVKLHIDDTVPPVAQTPRRIPFHMRQKVSDALDTLENDGIIEKVSDATPWVSPLVVIPKKDGEIRLCIDMRMANQAIQRERHPTPTVDDLIHKLNGATIFTKLDLRSGYHQLSLAEESRHIPHNTKDSTAMKLNFGTNSASEIFQHVISEQIRDIPNAINISDDIIIFGITQAEHDKALHEIFERFSLIGLTFNKDKCEFSQSQLTFFGFVFSGDGISPDPAKVSAIHNCPPPNSIKAVRSFLGMVTYCAKFIPNFSDLTEPLRELTRKNVPFCWTSRHAKSFNAVKAALTRATVMAYFDQTKETELITDASPFGLSAILTQKVPGSDQQNVVAYISRSLSDVERRYCQTEREALAIVWAIERLHIYLYGGHFTLITDCKPVELILNNPQSRPPARIERWNLRLQDYDFNVRYTKGLDNPSDFLSRHLPVNNTTDDRQFQTMADNYVCFLTQHAVPRAMTLPEIQQATMADSTLQILSNLITTGKWHLIDSLDVQSNPNVKVLDLKACEKIKTELTLNEHDGIILRGSRIVLPESLRLKAVQIAHEGHQGLVKTKQLLREKVWYPGIDKLAKHTVDTCLLCQANGPNSHQEPLRMTTLPPQPWHTVNIDFCGPFLGGSYLLVIIDAYSRFPEVEIVSSTSAKSTILKLERIFATHGIPKVLKSDNGPPFQSHEFSLYLKELGIKHKPSSPLWPQGNGQAENFMKPLVKAVKSAHHENKDWKREMFKFLLNYRATPHSTTGKSPSELLYNRKIQTKLPQVTVENDSSLHQEVKERDERLKKNQKEYADSKRRVKCADIKKSDLVLVRQPKANKMSTKYDPIPYEVTNRRGNRITAIRNGKYITRNISFFKKYHPRHGRSLESTEIMDEENYSSDEDVHEEHEQYDGLRQNDRPRQNNGQRQDDGSEPSFLGSEPSFLGSEPSTLGSEPSTLGSEPSTLGSEPSTLGSEPSTLGSEPSFLGSEPTTLGSEPSFLGSEPSTLGSEPSFLGSEPSTLGSEPSFLGSEPSTLGSEPSTLGSEPSFLGSEPSTLGSEPSTLGSEPSFLGSEPSTLGSEPSFLGSEPELLRLGAEHLRLGAGSLGSQSAP</sequence>
<dbReference type="InterPro" id="IPR041577">
    <property type="entry name" value="RT_RNaseH_2"/>
</dbReference>
<dbReference type="Gene3D" id="1.10.340.70">
    <property type="match status" value="1"/>
</dbReference>
<dbReference type="Gene3D" id="2.40.70.10">
    <property type="entry name" value="Acid Proteases"/>
    <property type="match status" value="1"/>
</dbReference>
<dbReference type="EMBL" id="CACRXK020002282">
    <property type="protein sequence ID" value="CAB3993552.1"/>
    <property type="molecule type" value="Genomic_DNA"/>
</dbReference>
<dbReference type="GO" id="GO:0003676">
    <property type="term" value="F:nucleic acid binding"/>
    <property type="evidence" value="ECO:0007669"/>
    <property type="project" value="InterPro"/>
</dbReference>
<dbReference type="OrthoDB" id="10060843at2759"/>
<evidence type="ECO:0000313" key="2">
    <source>
        <dbReference type="EMBL" id="CAB3993552.1"/>
    </source>
</evidence>
<dbReference type="SMART" id="SM00343">
    <property type="entry name" value="ZnF_C2HC"/>
    <property type="match status" value="2"/>
</dbReference>
<dbReference type="SUPFAM" id="SSF53098">
    <property type="entry name" value="Ribonuclease H-like"/>
    <property type="match status" value="1"/>
</dbReference>
<dbReference type="FunFam" id="3.30.70.270:FF:000026">
    <property type="entry name" value="Transposon Ty3-G Gag-Pol polyprotein"/>
    <property type="match status" value="1"/>
</dbReference>
<dbReference type="Gene3D" id="3.30.420.10">
    <property type="entry name" value="Ribonuclease H-like superfamily/Ribonuclease H"/>
    <property type="match status" value="1"/>
</dbReference>
<feature type="region of interest" description="Disordered" evidence="1">
    <location>
        <begin position="1322"/>
        <end position="1525"/>
    </location>
</feature>
<dbReference type="InterPro" id="IPR050951">
    <property type="entry name" value="Retrovirus_Pol_polyprotein"/>
</dbReference>
<dbReference type="GO" id="GO:0008270">
    <property type="term" value="F:zinc ion binding"/>
    <property type="evidence" value="ECO:0007669"/>
    <property type="project" value="InterPro"/>
</dbReference>
<dbReference type="InterPro" id="IPR043128">
    <property type="entry name" value="Rev_trsase/Diguanyl_cyclase"/>
</dbReference>
<comment type="caution">
    <text evidence="2">The sequence shown here is derived from an EMBL/GenBank/DDBJ whole genome shotgun (WGS) entry which is preliminary data.</text>
</comment>
<gene>
    <name evidence="2" type="ORF">PACLA_8A083327</name>
</gene>
<dbReference type="FunFam" id="3.10.20.370:FF:000001">
    <property type="entry name" value="Retrovirus-related Pol polyprotein from transposon 17.6-like protein"/>
    <property type="match status" value="1"/>
</dbReference>
<dbReference type="PROSITE" id="PS50994">
    <property type="entry name" value="INTEGRASE"/>
    <property type="match status" value="1"/>
</dbReference>
<reference evidence="2" key="1">
    <citation type="submission" date="2020-04" db="EMBL/GenBank/DDBJ databases">
        <authorList>
            <person name="Alioto T."/>
            <person name="Alioto T."/>
            <person name="Gomez Garrido J."/>
        </authorList>
    </citation>
    <scope>NUCLEOTIDE SEQUENCE</scope>
    <source>
        <strain evidence="2">A484AB</strain>
    </source>
</reference>
<feature type="compositionally biased region" description="Basic and acidic residues" evidence="1">
    <location>
        <begin position="14"/>
        <end position="31"/>
    </location>
</feature>
<dbReference type="SUPFAM" id="SSF56672">
    <property type="entry name" value="DNA/RNA polymerases"/>
    <property type="match status" value="1"/>
</dbReference>
<feature type="compositionally biased region" description="Basic and acidic residues" evidence="1">
    <location>
        <begin position="1340"/>
        <end position="1356"/>
    </location>
</feature>
<feature type="compositionally biased region" description="Polar residues" evidence="1">
    <location>
        <begin position="1382"/>
        <end position="1416"/>
    </location>
</feature>